<sequence>MLKFLKDWTLPVSIALGTLCYLIFYYVPALDTAACMFGPVFDVIFPFFVFLTLLVTFCKVDFHQMRPHRWHLWVLVAQVVLVILNIAIIIFVGNSIEQKILWEAVLTCIIGPSASAAPVVTGKLGGNISTMTTFTLISSLASAFMIPAVFPLLENDTHITFLVAFLIILEKVALVLILPLVLGYFIRHYVHPMHRWIISKPNLGFYFWGVSLAITTGITVKNIIHSDASMSLLVMIAVLSLIVCFVQFGIGRAIGRRFGEKINSGQALFQKNTALSIWVAYMYLNPVASVGAGCYVLWQNIINSLELWDYRKQQQK</sequence>
<dbReference type="Gene3D" id="1.20.1530.20">
    <property type="match status" value="1"/>
</dbReference>
<feature type="transmembrane region" description="Helical" evidence="5">
    <location>
        <begin position="133"/>
        <end position="153"/>
    </location>
</feature>
<dbReference type="Proteomes" id="UP000278983">
    <property type="component" value="Unassembled WGS sequence"/>
</dbReference>
<gene>
    <name evidence="6" type="ORF">EHV08_01140</name>
</gene>
<feature type="transmembrane region" description="Helical" evidence="5">
    <location>
        <begin position="230"/>
        <end position="254"/>
    </location>
</feature>
<dbReference type="OrthoDB" id="9809647at2"/>
<dbReference type="RefSeq" id="WP_126677605.1">
    <property type="nucleotide sequence ID" value="NZ_RYYU01000001.1"/>
</dbReference>
<feature type="transmembrane region" description="Helical" evidence="5">
    <location>
        <begin position="159"/>
        <end position="185"/>
    </location>
</feature>
<keyword evidence="3 5" id="KW-1133">Transmembrane helix</keyword>
<name>A0A3S0WJ97_9BACT</name>
<dbReference type="AlphaFoldDB" id="A0A3S0WJ97"/>
<comment type="caution">
    <text evidence="6">The sequence shown here is derived from an EMBL/GenBank/DDBJ whole genome shotgun (WGS) entry which is preliminary data.</text>
</comment>
<evidence type="ECO:0000256" key="2">
    <source>
        <dbReference type="ARBA" id="ARBA00022692"/>
    </source>
</evidence>
<dbReference type="EMBL" id="RYYU01000001">
    <property type="protein sequence ID" value="RUL58508.1"/>
    <property type="molecule type" value="Genomic_DNA"/>
</dbReference>
<feature type="transmembrane region" description="Helical" evidence="5">
    <location>
        <begin position="100"/>
        <end position="121"/>
    </location>
</feature>
<feature type="transmembrane region" description="Helical" evidence="5">
    <location>
        <begin position="70"/>
        <end position="94"/>
    </location>
</feature>
<dbReference type="Pfam" id="PF01758">
    <property type="entry name" value="SBF"/>
    <property type="match status" value="1"/>
</dbReference>
<keyword evidence="4 5" id="KW-0472">Membrane</keyword>
<evidence type="ECO:0000256" key="3">
    <source>
        <dbReference type="ARBA" id="ARBA00022989"/>
    </source>
</evidence>
<keyword evidence="7" id="KW-1185">Reference proteome</keyword>
<feature type="transmembrane region" description="Helical" evidence="5">
    <location>
        <begin position="7"/>
        <end position="27"/>
    </location>
</feature>
<comment type="subcellular location">
    <subcellularLocation>
        <location evidence="1">Membrane</location>
        <topology evidence="1">Multi-pass membrane protein</topology>
    </subcellularLocation>
</comment>
<dbReference type="InterPro" id="IPR002657">
    <property type="entry name" value="BilAc:Na_symport/Acr3"/>
</dbReference>
<protein>
    <submittedName>
        <fullName evidence="6">Transporter</fullName>
    </submittedName>
</protein>
<evidence type="ECO:0000256" key="4">
    <source>
        <dbReference type="ARBA" id="ARBA00023136"/>
    </source>
</evidence>
<organism evidence="6 7">
    <name type="scientific">Prevotella koreensis</name>
    <dbReference type="NCBI Taxonomy" id="2490854"/>
    <lineage>
        <taxon>Bacteria</taxon>
        <taxon>Pseudomonadati</taxon>
        <taxon>Bacteroidota</taxon>
        <taxon>Bacteroidia</taxon>
        <taxon>Bacteroidales</taxon>
        <taxon>Prevotellaceae</taxon>
        <taxon>Prevotella</taxon>
    </lineage>
</organism>
<dbReference type="GO" id="GO:0016020">
    <property type="term" value="C:membrane"/>
    <property type="evidence" value="ECO:0007669"/>
    <property type="project" value="UniProtKB-SubCell"/>
</dbReference>
<proteinExistence type="predicted"/>
<accession>A0A3S0WJ97</accession>
<reference evidence="6 7" key="1">
    <citation type="submission" date="2018-12" db="EMBL/GenBank/DDBJ databases">
        <title>Genome sequencing of Prevotella sp. KCOM 3155 (= JS262).</title>
        <authorList>
            <person name="Kook J.-K."/>
            <person name="Park S.-N."/>
            <person name="Lim Y.K."/>
        </authorList>
    </citation>
    <scope>NUCLEOTIDE SEQUENCE [LARGE SCALE GENOMIC DNA]</scope>
    <source>
        <strain evidence="6 7">KCOM 3155</strain>
    </source>
</reference>
<feature type="transmembrane region" description="Helical" evidence="5">
    <location>
        <begin position="275"/>
        <end position="298"/>
    </location>
</feature>
<feature type="transmembrane region" description="Helical" evidence="5">
    <location>
        <begin position="205"/>
        <end position="224"/>
    </location>
</feature>
<dbReference type="InterPro" id="IPR038770">
    <property type="entry name" value="Na+/solute_symporter_sf"/>
</dbReference>
<evidence type="ECO:0000313" key="6">
    <source>
        <dbReference type="EMBL" id="RUL58508.1"/>
    </source>
</evidence>
<feature type="transmembrane region" description="Helical" evidence="5">
    <location>
        <begin position="39"/>
        <end position="58"/>
    </location>
</feature>
<keyword evidence="2 5" id="KW-0812">Transmembrane</keyword>
<evidence type="ECO:0000256" key="5">
    <source>
        <dbReference type="SAM" id="Phobius"/>
    </source>
</evidence>
<evidence type="ECO:0000313" key="7">
    <source>
        <dbReference type="Proteomes" id="UP000278983"/>
    </source>
</evidence>
<evidence type="ECO:0000256" key="1">
    <source>
        <dbReference type="ARBA" id="ARBA00004141"/>
    </source>
</evidence>